<dbReference type="RefSeq" id="WP_108902919.1">
    <property type="nucleotide sequence ID" value="NZ_CP029187.1"/>
</dbReference>
<proteinExistence type="predicted"/>
<organism evidence="1 2">
    <name type="scientific">Flavobacterium pallidum</name>
    <dbReference type="NCBI Taxonomy" id="2172098"/>
    <lineage>
        <taxon>Bacteria</taxon>
        <taxon>Pseudomonadati</taxon>
        <taxon>Bacteroidota</taxon>
        <taxon>Flavobacteriia</taxon>
        <taxon>Flavobacteriales</taxon>
        <taxon>Flavobacteriaceae</taxon>
        <taxon>Flavobacterium</taxon>
    </lineage>
</organism>
<dbReference type="AlphaFoldDB" id="A0A2S1SFE5"/>
<gene>
    <name evidence="1" type="ORF">HYN49_04015</name>
</gene>
<dbReference type="EMBL" id="CP029187">
    <property type="protein sequence ID" value="AWI25124.1"/>
    <property type="molecule type" value="Genomic_DNA"/>
</dbReference>
<evidence type="ECO:0000313" key="1">
    <source>
        <dbReference type="EMBL" id="AWI25124.1"/>
    </source>
</evidence>
<keyword evidence="2" id="KW-1185">Reference proteome</keyword>
<name>A0A2S1SFE5_9FLAO</name>
<evidence type="ECO:0000313" key="2">
    <source>
        <dbReference type="Proteomes" id="UP000244937"/>
    </source>
</evidence>
<dbReference type="PROSITE" id="PS51257">
    <property type="entry name" value="PROKAR_LIPOPROTEIN"/>
    <property type="match status" value="1"/>
</dbReference>
<reference evidence="1 2" key="1">
    <citation type="submission" date="2018-05" db="EMBL/GenBank/DDBJ databases">
        <title>Genome sequencing of Flavobacterium sp. HYN0049.</title>
        <authorList>
            <person name="Yi H."/>
            <person name="Baek C."/>
        </authorList>
    </citation>
    <scope>NUCLEOTIDE SEQUENCE [LARGE SCALE GENOMIC DNA]</scope>
    <source>
        <strain evidence="1 2">HYN0049</strain>
    </source>
</reference>
<dbReference type="Proteomes" id="UP000244937">
    <property type="component" value="Chromosome"/>
</dbReference>
<dbReference type="OrthoDB" id="676833at2"/>
<protein>
    <submittedName>
        <fullName evidence="1">Uncharacterized protein</fullName>
    </submittedName>
</protein>
<accession>A0A2S1SFE5</accession>
<sequence>MKIFTKTAFLCLVIALSGCGQRHRESFDGRTLTGYEPMQNIDPSKPDSKWFHMTKLTFRKDSVFIVQTPVYVFNSDTTYSESDGGFYNYKGTFEDNGHFVIDAIETGCDYCPELMSTGKNGKLQRVYRHKTYDGSRITGGLQLNGVVFR</sequence>
<dbReference type="KEGG" id="fpal:HYN49_04015"/>